<dbReference type="SMART" id="SM00950">
    <property type="entry name" value="Piwi"/>
    <property type="match status" value="1"/>
</dbReference>
<dbReference type="InterPro" id="IPR032473">
    <property type="entry name" value="Argonaute_Mid_dom"/>
</dbReference>
<feature type="compositionally biased region" description="Low complexity" evidence="6">
    <location>
        <begin position="58"/>
        <end position="87"/>
    </location>
</feature>
<dbReference type="SMART" id="SM01163">
    <property type="entry name" value="DUF1785"/>
    <property type="match status" value="1"/>
</dbReference>
<dbReference type="InterPro" id="IPR032474">
    <property type="entry name" value="Argonaute_N"/>
</dbReference>
<accession>A0A1S2YKB6</accession>
<dbReference type="GO" id="GO:0031047">
    <property type="term" value="P:regulatory ncRNA-mediated gene silencing"/>
    <property type="evidence" value="ECO:0007669"/>
    <property type="project" value="UniProtKB-KW"/>
</dbReference>
<dbReference type="FunFam" id="3.30.420.10:FF:000013">
    <property type="entry name" value="protein argonaute 10-like"/>
    <property type="match status" value="1"/>
</dbReference>
<organism evidence="9 10">
    <name type="scientific">Cicer arietinum</name>
    <name type="common">Chickpea</name>
    <name type="synonym">Garbanzo</name>
    <dbReference type="NCBI Taxonomy" id="3827"/>
    <lineage>
        <taxon>Eukaryota</taxon>
        <taxon>Viridiplantae</taxon>
        <taxon>Streptophyta</taxon>
        <taxon>Embryophyta</taxon>
        <taxon>Tracheophyta</taxon>
        <taxon>Spermatophyta</taxon>
        <taxon>Magnoliopsida</taxon>
        <taxon>eudicotyledons</taxon>
        <taxon>Gunneridae</taxon>
        <taxon>Pentapetalae</taxon>
        <taxon>rosids</taxon>
        <taxon>fabids</taxon>
        <taxon>Fabales</taxon>
        <taxon>Fabaceae</taxon>
        <taxon>Papilionoideae</taxon>
        <taxon>50 kb inversion clade</taxon>
        <taxon>NPAAA clade</taxon>
        <taxon>Hologalegina</taxon>
        <taxon>IRL clade</taxon>
        <taxon>Cicereae</taxon>
        <taxon>Cicer</taxon>
    </lineage>
</organism>
<evidence type="ECO:0000256" key="1">
    <source>
        <dbReference type="ARBA" id="ARBA00008201"/>
    </source>
</evidence>
<dbReference type="GO" id="GO:0003723">
    <property type="term" value="F:RNA binding"/>
    <property type="evidence" value="ECO:0007669"/>
    <property type="project" value="InterPro"/>
</dbReference>
<dbReference type="GO" id="GO:0051607">
    <property type="term" value="P:defense response to virus"/>
    <property type="evidence" value="ECO:0007669"/>
    <property type="project" value="UniProtKB-ARBA"/>
</dbReference>
<sequence length="966" mass="108128">MPRRGGGRHSEIRHNQPSPVPSQQTSSNAEGSGRGGGSRGGHTVQYSSPAYPPPPSSTPATFAPSVATPVASTSSSPSLSSPATVSSERLSSEVEQKLTLQTASVPSSVKALRFPNRPGFGRLGRKIQVRANHFQLQVADKDLHHYDVSISPEIASKKVSRDVMNQLVKMHQATMLGNLIPAYDGRKSLFTAGPLPFTSKVFVVNLVDGNGGSSSGSTKKKREREFKVTIQFASKTDMFGLNQFLSRLQLDCPYETIQALDVALRVTSSEMYTVAGRSFFSPSFGAPGPLGGGTEFYRGYYQSIRPTQMGLSLNIDVSSRAFYEPILVTEFVAKHFNLNLSRQLSDQDCVKIKKALRGVKVQLSHGDGIRTYKINGVSKEPLRNLTFTLDDQITKKKVIDYFREKYKIELKYPILPALQAGNDTKPVYFPMELCRIQPGQRYSKRLNEEQVTALLRATCQRPPQRESDIKQIVKQHGFKTDKVVREFGIDVREDLALVDARVLSPPTLKYHGTGGESKIDPRMGQWNMINKKMVDAGKVQFWSCICFSTRINSTEFCAELIRMCQAKGMLFSREPLVPITQANPKQIERELVELHKQCKTSLDRMKQVGRLQLLIVILPDFKGKAYDSIKRVCETELGIVSQCVQPRQAVKMQKQYLENLSLKINVKVGGRNTVLNDAFEKKIPLVTDKPTIIFGADVTHPQPGEDSSPSIAAVVASMDWPWVTKYRGIVSTQPHREEIIQDLYKTIVHPQRGIVHSGMIRELILAFYKETKFKPERIIFYRDGVSEGQFSQVLLYEMDAIRKACVSIENGYLPQVTFVVVQKRHHTRLFPVGRDQTDRSGNIMPGTVVDTHICHPREFDFYLNSHAGIQGTSRPAHYHVLFDENNFSADQLQSLTNNLCYTYARCTRSVSIVPPAYYAHLLAFRARYYTDADASDADSGSGSRGVNVQVKLPAIMDNVKEVMFYC</sequence>
<feature type="domain" description="Piwi" evidence="8">
    <location>
        <begin position="613"/>
        <end position="931"/>
    </location>
</feature>
<dbReference type="Pfam" id="PF16486">
    <property type="entry name" value="ArgoN"/>
    <property type="match status" value="1"/>
</dbReference>
<dbReference type="Pfam" id="PF02170">
    <property type="entry name" value="PAZ"/>
    <property type="match status" value="1"/>
</dbReference>
<dbReference type="FunFam" id="3.40.50.2300:FF:000110">
    <property type="entry name" value="Argonaute 10"/>
    <property type="match status" value="1"/>
</dbReference>
<dbReference type="InterPro" id="IPR032472">
    <property type="entry name" value="ArgoL2"/>
</dbReference>
<keyword evidence="9" id="KW-1185">Reference proteome</keyword>
<dbReference type="Pfam" id="PF16488">
    <property type="entry name" value="ArgoL2"/>
    <property type="match status" value="1"/>
</dbReference>
<dbReference type="RefSeq" id="XP_004506082.1">
    <property type="nucleotide sequence ID" value="XM_004506025.3"/>
</dbReference>
<keyword evidence="4" id="KW-0943">RNA-mediated gene silencing</keyword>
<dbReference type="InterPro" id="IPR003165">
    <property type="entry name" value="Piwi"/>
</dbReference>
<evidence type="ECO:0000259" key="8">
    <source>
        <dbReference type="PROSITE" id="PS50822"/>
    </source>
</evidence>
<dbReference type="PANTHER" id="PTHR22891">
    <property type="entry name" value="EUKARYOTIC TRANSLATION INITIATION FACTOR 2C"/>
    <property type="match status" value="1"/>
</dbReference>
<gene>
    <name evidence="10" type="primary">LOC101513622</name>
</gene>
<feature type="region of interest" description="Disordered" evidence="6">
    <location>
        <begin position="1"/>
        <end position="90"/>
    </location>
</feature>
<evidence type="ECO:0000259" key="7">
    <source>
        <dbReference type="PROSITE" id="PS50821"/>
    </source>
</evidence>
<reference evidence="10" key="2">
    <citation type="submission" date="2025-08" db="UniProtKB">
        <authorList>
            <consortium name="RefSeq"/>
        </authorList>
    </citation>
    <scope>IDENTIFICATION</scope>
    <source>
        <tissue evidence="10">Etiolated seedlings</tissue>
    </source>
</reference>
<dbReference type="AlphaFoldDB" id="A0A1S2YKB6"/>
<dbReference type="PROSITE" id="PS50821">
    <property type="entry name" value="PAZ"/>
    <property type="match status" value="1"/>
</dbReference>
<evidence type="ECO:0000256" key="5">
    <source>
        <dbReference type="ARBA" id="ARBA00023274"/>
    </source>
</evidence>
<evidence type="ECO:0000256" key="2">
    <source>
        <dbReference type="ARBA" id="ARBA00022491"/>
    </source>
</evidence>
<dbReference type="GeneID" id="101513622"/>
<dbReference type="InterPro" id="IPR014811">
    <property type="entry name" value="ArgoL1"/>
</dbReference>
<dbReference type="InterPro" id="IPR036397">
    <property type="entry name" value="RNaseH_sf"/>
</dbReference>
<dbReference type="InterPro" id="IPR036085">
    <property type="entry name" value="PAZ_dom_sf"/>
</dbReference>
<dbReference type="Gene3D" id="3.40.50.2300">
    <property type="match status" value="1"/>
</dbReference>
<dbReference type="SUPFAM" id="SSF53098">
    <property type="entry name" value="Ribonuclease H-like"/>
    <property type="match status" value="1"/>
</dbReference>
<dbReference type="PROSITE" id="PS50822">
    <property type="entry name" value="PIWI"/>
    <property type="match status" value="1"/>
</dbReference>
<dbReference type="PaxDb" id="3827-XP_004506083.1"/>
<dbReference type="CDD" id="cd04657">
    <property type="entry name" value="Piwi_ago-like"/>
    <property type="match status" value="1"/>
</dbReference>
<dbReference type="GO" id="GO:0006417">
    <property type="term" value="P:regulation of translation"/>
    <property type="evidence" value="ECO:0007669"/>
    <property type="project" value="UniProtKB-KW"/>
</dbReference>
<dbReference type="InterPro" id="IPR045246">
    <property type="entry name" value="Piwi_ago-like"/>
</dbReference>
<feature type="domain" description="PAZ" evidence="7">
    <location>
        <begin position="327"/>
        <end position="438"/>
    </location>
</feature>
<dbReference type="Pfam" id="PF16487">
    <property type="entry name" value="ArgoMid"/>
    <property type="match status" value="1"/>
</dbReference>
<dbReference type="eggNOG" id="KOG1041">
    <property type="taxonomic scope" value="Eukaryota"/>
</dbReference>
<dbReference type="InterPro" id="IPR012337">
    <property type="entry name" value="RNaseH-like_sf"/>
</dbReference>
<keyword evidence="5" id="KW-0687">Ribonucleoprotein</keyword>
<dbReference type="SUPFAM" id="SSF101690">
    <property type="entry name" value="PAZ domain"/>
    <property type="match status" value="1"/>
</dbReference>
<dbReference type="KEGG" id="cam:101513622"/>
<keyword evidence="3" id="KW-0810">Translation regulation</keyword>
<comment type="similarity">
    <text evidence="1">Belongs to the argonaute family. Ago subfamily.</text>
</comment>
<protein>
    <submittedName>
        <fullName evidence="10">Protein argonaute 5</fullName>
    </submittedName>
</protein>
<name>A0A1S2YKB6_CICAR</name>
<evidence type="ECO:0000256" key="4">
    <source>
        <dbReference type="ARBA" id="ARBA00023158"/>
    </source>
</evidence>
<dbReference type="InterPro" id="IPR003100">
    <property type="entry name" value="PAZ_dom"/>
</dbReference>
<keyword evidence="2" id="KW-0678">Repressor</keyword>
<dbReference type="Gene3D" id="3.30.420.10">
    <property type="entry name" value="Ribonuclease H-like superfamily/Ribonuclease H"/>
    <property type="match status" value="1"/>
</dbReference>
<dbReference type="GO" id="GO:1990904">
    <property type="term" value="C:ribonucleoprotein complex"/>
    <property type="evidence" value="ECO:0007669"/>
    <property type="project" value="UniProtKB-KW"/>
</dbReference>
<dbReference type="CDD" id="cd02846">
    <property type="entry name" value="PAZ_argonaute_like"/>
    <property type="match status" value="1"/>
</dbReference>
<evidence type="ECO:0000256" key="3">
    <source>
        <dbReference type="ARBA" id="ARBA00022845"/>
    </source>
</evidence>
<dbReference type="STRING" id="3827.A0A1S2YKB6"/>
<evidence type="ECO:0000313" key="9">
    <source>
        <dbReference type="Proteomes" id="UP000087171"/>
    </source>
</evidence>
<dbReference type="Pfam" id="PF08699">
    <property type="entry name" value="ArgoL1"/>
    <property type="match status" value="1"/>
</dbReference>
<proteinExistence type="inferred from homology"/>
<dbReference type="SMART" id="SM00949">
    <property type="entry name" value="PAZ"/>
    <property type="match status" value="1"/>
</dbReference>
<dbReference type="Proteomes" id="UP000087171">
    <property type="component" value="Chromosome Ca6"/>
</dbReference>
<reference evidence="9" key="1">
    <citation type="journal article" date="2013" name="Nat. Biotechnol.">
        <title>Draft genome sequence of chickpea (Cicer arietinum) provides a resource for trait improvement.</title>
        <authorList>
            <person name="Varshney R.K."/>
            <person name="Song C."/>
            <person name="Saxena R.K."/>
            <person name="Azam S."/>
            <person name="Yu S."/>
            <person name="Sharpe A.G."/>
            <person name="Cannon S."/>
            <person name="Baek J."/>
            <person name="Rosen B.D."/>
            <person name="Tar'an B."/>
            <person name="Millan T."/>
            <person name="Zhang X."/>
            <person name="Ramsay L.D."/>
            <person name="Iwata A."/>
            <person name="Wang Y."/>
            <person name="Nelson W."/>
            <person name="Farmer A.D."/>
            <person name="Gaur P.M."/>
            <person name="Soderlund C."/>
            <person name="Penmetsa R.V."/>
            <person name="Xu C."/>
            <person name="Bharti A.K."/>
            <person name="He W."/>
            <person name="Winter P."/>
            <person name="Zhao S."/>
            <person name="Hane J.K."/>
            <person name="Carrasquilla-Garcia N."/>
            <person name="Condie J.A."/>
            <person name="Upadhyaya H.D."/>
            <person name="Luo M.C."/>
            <person name="Thudi M."/>
            <person name="Gowda C.L."/>
            <person name="Singh N.P."/>
            <person name="Lichtenzveig J."/>
            <person name="Gali K.K."/>
            <person name="Rubio J."/>
            <person name="Nadarajan N."/>
            <person name="Dolezel J."/>
            <person name="Bansal K.C."/>
            <person name="Xu X."/>
            <person name="Edwards D."/>
            <person name="Zhang G."/>
            <person name="Kahl G."/>
            <person name="Gil J."/>
            <person name="Singh K.B."/>
            <person name="Datta S.K."/>
            <person name="Jackson S.A."/>
            <person name="Wang J."/>
            <person name="Cook D.R."/>
        </authorList>
    </citation>
    <scope>NUCLEOTIDE SEQUENCE [LARGE SCALE GENOMIC DNA]</scope>
    <source>
        <strain evidence="9">cv. CDC Frontier</strain>
    </source>
</reference>
<dbReference type="Gene3D" id="2.170.260.10">
    <property type="entry name" value="paz domain"/>
    <property type="match status" value="1"/>
</dbReference>
<evidence type="ECO:0000256" key="6">
    <source>
        <dbReference type="SAM" id="MobiDB-lite"/>
    </source>
</evidence>
<dbReference type="OrthoDB" id="10252740at2759"/>
<evidence type="ECO:0000313" key="10">
    <source>
        <dbReference type="RefSeq" id="XP_004506082.1"/>
    </source>
</evidence>
<dbReference type="Pfam" id="PF02171">
    <property type="entry name" value="Piwi"/>
    <property type="match status" value="1"/>
</dbReference>